<keyword evidence="7" id="KW-1185">Reference proteome</keyword>
<dbReference type="SUPFAM" id="SSF53720">
    <property type="entry name" value="ALDH-like"/>
    <property type="match status" value="1"/>
</dbReference>
<organism evidence="6 7">
    <name type="scientific">Saliniradius amylolyticus</name>
    <dbReference type="NCBI Taxonomy" id="2183582"/>
    <lineage>
        <taxon>Bacteria</taxon>
        <taxon>Pseudomonadati</taxon>
        <taxon>Pseudomonadota</taxon>
        <taxon>Gammaproteobacteria</taxon>
        <taxon>Alteromonadales</taxon>
        <taxon>Alteromonadaceae</taxon>
        <taxon>Saliniradius</taxon>
    </lineage>
</organism>
<name>A0A2S2DZB0_9ALTE</name>
<evidence type="ECO:0000313" key="6">
    <source>
        <dbReference type="EMBL" id="AWL10731.1"/>
    </source>
</evidence>
<dbReference type="PANTHER" id="PTHR42804">
    <property type="entry name" value="ALDEHYDE DEHYDROGENASE"/>
    <property type="match status" value="1"/>
</dbReference>
<evidence type="ECO:0000256" key="4">
    <source>
        <dbReference type="RuleBase" id="RU003345"/>
    </source>
</evidence>
<dbReference type="AlphaFoldDB" id="A0A2S2DZB0"/>
<gene>
    <name evidence="6" type="ORF">HMF8227_00223</name>
</gene>
<dbReference type="FunFam" id="3.40.605.10:FF:000007">
    <property type="entry name" value="NAD/NADP-dependent betaine aldehyde dehydrogenase"/>
    <property type="match status" value="1"/>
</dbReference>
<dbReference type="EC" id="1.2.1.3" evidence="6"/>
<evidence type="ECO:0000256" key="3">
    <source>
        <dbReference type="PROSITE-ProRule" id="PRU10007"/>
    </source>
</evidence>
<dbReference type="PROSITE" id="PS00687">
    <property type="entry name" value="ALDEHYDE_DEHYDR_GLU"/>
    <property type="match status" value="1"/>
</dbReference>
<dbReference type="Gene3D" id="3.40.605.10">
    <property type="entry name" value="Aldehyde Dehydrogenase, Chain A, domain 1"/>
    <property type="match status" value="1"/>
</dbReference>
<dbReference type="Gene3D" id="3.40.309.10">
    <property type="entry name" value="Aldehyde Dehydrogenase, Chain A, domain 2"/>
    <property type="match status" value="1"/>
</dbReference>
<dbReference type="GO" id="GO:0004029">
    <property type="term" value="F:aldehyde dehydrogenase (NAD+) activity"/>
    <property type="evidence" value="ECO:0007669"/>
    <property type="project" value="UniProtKB-EC"/>
</dbReference>
<keyword evidence="2 4" id="KW-0560">Oxidoreductase</keyword>
<evidence type="ECO:0000256" key="1">
    <source>
        <dbReference type="ARBA" id="ARBA00009986"/>
    </source>
</evidence>
<feature type="domain" description="Aldehyde dehydrogenase" evidence="5">
    <location>
        <begin position="13"/>
        <end position="470"/>
    </location>
</feature>
<dbReference type="Pfam" id="PF00171">
    <property type="entry name" value="Aldedh"/>
    <property type="match status" value="1"/>
</dbReference>
<dbReference type="InterPro" id="IPR016163">
    <property type="entry name" value="Ald_DH_C"/>
</dbReference>
<dbReference type="InterPro" id="IPR016162">
    <property type="entry name" value="Ald_DH_N"/>
</dbReference>
<dbReference type="EMBL" id="CP029347">
    <property type="protein sequence ID" value="AWL10731.1"/>
    <property type="molecule type" value="Genomic_DNA"/>
</dbReference>
<comment type="similarity">
    <text evidence="1 4">Belongs to the aldehyde dehydrogenase family.</text>
</comment>
<evidence type="ECO:0000256" key="2">
    <source>
        <dbReference type="ARBA" id="ARBA00023002"/>
    </source>
</evidence>
<sequence>MKQINRHYINGQWQPSPSQNTQTLIHGASGAAYAELTLADASQAEQAVMAARQAFQRWSSTPKDERADAIGRIVAELKARRDDLVDAIVRELSCPRWFVEEIQVDDPIDAFAKHETWTRELTLSSDKDGVRQQWLAKGVAVLITPWNYPLHQLVAKVAPALAAGCTMVVKPSELSPENALILAEAIDAAGLPEGVFNLVIGAGDPVGNALIQHPEVDVVSFTGSTGVGKAIQQTAASSTKRVCLEMGGKSPYLIAPTEQLSEAVSLGVEDVMLNAGQTCNALTRMLVHEEQYAEACDFAATAADSINIGLPDTPDVVLSALVSKGQYQKVQRYIELGREEGARQIAGLTPLPENLEGGYFVRPTVFADVHNQMRIAREEIFGPVLCLIPYSSIDDAIAIANDTPFGLSARVWHDDATEASRIAGQLRAGQVYLNQALMRNDVPFGGFKQSGLGRELGPEGIDEFLELQSVIME</sequence>
<accession>A0A2S2DZB0</accession>
<dbReference type="InterPro" id="IPR029510">
    <property type="entry name" value="Ald_DH_CS_GLU"/>
</dbReference>
<proteinExistence type="inferred from homology"/>
<dbReference type="FunFam" id="3.40.605.10:FF:000026">
    <property type="entry name" value="Aldehyde dehydrogenase, putative"/>
    <property type="match status" value="1"/>
</dbReference>
<dbReference type="PANTHER" id="PTHR42804:SF1">
    <property type="entry name" value="ALDEHYDE DEHYDROGENASE-RELATED"/>
    <property type="match status" value="1"/>
</dbReference>
<evidence type="ECO:0000313" key="7">
    <source>
        <dbReference type="Proteomes" id="UP000245728"/>
    </source>
</evidence>
<protein>
    <submittedName>
        <fullName evidence="6">Aldehyde dehydrogenase (NAD(+))</fullName>
        <ecNumber evidence="6">1.2.1.3</ecNumber>
    </submittedName>
</protein>
<evidence type="ECO:0000259" key="5">
    <source>
        <dbReference type="Pfam" id="PF00171"/>
    </source>
</evidence>
<dbReference type="InterPro" id="IPR015590">
    <property type="entry name" value="Aldehyde_DH_dom"/>
</dbReference>
<dbReference type="CDD" id="cd07138">
    <property type="entry name" value="ALDH_CddD_SSP0762"/>
    <property type="match status" value="1"/>
</dbReference>
<feature type="active site" evidence="3">
    <location>
        <position position="245"/>
    </location>
</feature>
<dbReference type="KEGG" id="salh:HMF8227_00223"/>
<dbReference type="Proteomes" id="UP000245728">
    <property type="component" value="Chromosome"/>
</dbReference>
<dbReference type="InterPro" id="IPR016161">
    <property type="entry name" value="Ald_DH/histidinol_DH"/>
</dbReference>
<reference evidence="6 7" key="1">
    <citation type="submission" date="2018-05" db="EMBL/GenBank/DDBJ databases">
        <title>Salinimonas sp. HMF8227 Genome sequencing and assembly.</title>
        <authorList>
            <person name="Kang H."/>
            <person name="Kang J."/>
            <person name="Cha I."/>
            <person name="Kim H."/>
            <person name="Joh K."/>
        </authorList>
    </citation>
    <scope>NUCLEOTIDE SEQUENCE [LARGE SCALE GENOMIC DNA]</scope>
    <source>
        <strain evidence="6 7">HMF8227</strain>
    </source>
</reference>
<dbReference type="RefSeq" id="WP_162558440.1">
    <property type="nucleotide sequence ID" value="NZ_CP029347.1"/>
</dbReference>